<dbReference type="InterPro" id="IPR000209">
    <property type="entry name" value="Peptidase_S8/S53_dom"/>
</dbReference>
<comment type="similarity">
    <text evidence="1 5">Belongs to the peptidase S8 family.</text>
</comment>
<feature type="active site" description="Charge relay system" evidence="5">
    <location>
        <position position="336"/>
    </location>
</feature>
<evidence type="ECO:0000256" key="1">
    <source>
        <dbReference type="ARBA" id="ARBA00011073"/>
    </source>
</evidence>
<feature type="domain" description="Peptidase S8/S53" evidence="7">
    <location>
        <begin position="140"/>
        <end position="381"/>
    </location>
</feature>
<gene>
    <name evidence="8" type="primary">apr</name>
    <name evidence="8" type="ORF">ERS852425_01177</name>
</gene>
<feature type="signal peptide" evidence="6">
    <location>
        <begin position="1"/>
        <end position="28"/>
    </location>
</feature>
<evidence type="ECO:0000256" key="6">
    <source>
        <dbReference type="SAM" id="SignalP"/>
    </source>
</evidence>
<dbReference type="InterPro" id="IPR015500">
    <property type="entry name" value="Peptidase_S8_subtilisin-rel"/>
</dbReference>
<keyword evidence="2 5" id="KW-0645">Protease</keyword>
<dbReference type="PROSITE" id="PS00138">
    <property type="entry name" value="SUBTILASE_SER"/>
    <property type="match status" value="1"/>
</dbReference>
<dbReference type="PANTHER" id="PTHR43806:SF11">
    <property type="entry name" value="CEREVISIN-RELATED"/>
    <property type="match status" value="1"/>
</dbReference>
<keyword evidence="3 5" id="KW-0378">Hydrolase</keyword>
<dbReference type="PROSITE" id="PS51892">
    <property type="entry name" value="SUBTILASE"/>
    <property type="match status" value="1"/>
</dbReference>
<evidence type="ECO:0000313" key="9">
    <source>
        <dbReference type="Proteomes" id="UP000095598"/>
    </source>
</evidence>
<dbReference type="RefSeq" id="WP_055258263.1">
    <property type="nucleotide sequence ID" value="NZ_CYXT01000006.1"/>
</dbReference>
<dbReference type="EC" id="3.4.21.62" evidence="8"/>
<accession>A0A173SBE9</accession>
<evidence type="ECO:0000259" key="7">
    <source>
        <dbReference type="Pfam" id="PF00082"/>
    </source>
</evidence>
<feature type="active site" description="Charge relay system" evidence="5">
    <location>
        <position position="148"/>
    </location>
</feature>
<evidence type="ECO:0000256" key="3">
    <source>
        <dbReference type="ARBA" id="ARBA00022801"/>
    </source>
</evidence>
<evidence type="ECO:0000313" key="8">
    <source>
        <dbReference type="EMBL" id="CUM87663.1"/>
    </source>
</evidence>
<keyword evidence="4 5" id="KW-0720">Serine protease</keyword>
<dbReference type="InterPro" id="IPR022398">
    <property type="entry name" value="Peptidase_S8_His-AS"/>
</dbReference>
<keyword evidence="6" id="KW-0732">Signal</keyword>
<dbReference type="InterPro" id="IPR050131">
    <property type="entry name" value="Peptidase_S8_subtilisin-like"/>
</dbReference>
<dbReference type="Proteomes" id="UP000095598">
    <property type="component" value="Unassembled WGS sequence"/>
</dbReference>
<protein>
    <submittedName>
        <fullName evidence="8">Subtilisin</fullName>
        <ecNumber evidence="8">3.4.21.62</ecNumber>
    </submittedName>
</protein>
<organism evidence="8 9">
    <name type="scientific">Anaerostipes hadrus</name>
    <dbReference type="NCBI Taxonomy" id="649756"/>
    <lineage>
        <taxon>Bacteria</taxon>
        <taxon>Bacillati</taxon>
        <taxon>Bacillota</taxon>
        <taxon>Clostridia</taxon>
        <taxon>Lachnospirales</taxon>
        <taxon>Lachnospiraceae</taxon>
        <taxon>Anaerostipes</taxon>
    </lineage>
</organism>
<reference evidence="8 9" key="1">
    <citation type="submission" date="2015-09" db="EMBL/GenBank/DDBJ databases">
        <authorList>
            <consortium name="Pathogen Informatics"/>
        </authorList>
    </citation>
    <scope>NUCLEOTIDE SEQUENCE [LARGE SCALE GENOMIC DNA]</scope>
    <source>
        <strain evidence="8 9">2789STDY5608868</strain>
    </source>
</reference>
<dbReference type="PANTHER" id="PTHR43806">
    <property type="entry name" value="PEPTIDASE S8"/>
    <property type="match status" value="1"/>
</dbReference>
<dbReference type="InterPro" id="IPR036852">
    <property type="entry name" value="Peptidase_S8/S53_dom_sf"/>
</dbReference>
<dbReference type="InterPro" id="IPR023828">
    <property type="entry name" value="Peptidase_S8_Ser-AS"/>
</dbReference>
<dbReference type="Pfam" id="PF00082">
    <property type="entry name" value="Peptidase_S8"/>
    <property type="match status" value="1"/>
</dbReference>
<feature type="active site" description="Charge relay system" evidence="5">
    <location>
        <position position="182"/>
    </location>
</feature>
<proteinExistence type="inferred from homology"/>
<evidence type="ECO:0000256" key="2">
    <source>
        <dbReference type="ARBA" id="ARBA00022670"/>
    </source>
</evidence>
<dbReference type="PRINTS" id="PR00723">
    <property type="entry name" value="SUBTILISIN"/>
</dbReference>
<dbReference type="SUPFAM" id="SSF52743">
    <property type="entry name" value="Subtilisin-like"/>
    <property type="match status" value="1"/>
</dbReference>
<dbReference type="Gene3D" id="3.40.50.200">
    <property type="entry name" value="Peptidase S8/S53 domain"/>
    <property type="match status" value="1"/>
</dbReference>
<dbReference type="GO" id="GO:0006508">
    <property type="term" value="P:proteolysis"/>
    <property type="evidence" value="ECO:0007669"/>
    <property type="project" value="UniProtKB-KW"/>
</dbReference>
<dbReference type="PROSITE" id="PS00137">
    <property type="entry name" value="SUBTILASE_HIS"/>
    <property type="match status" value="1"/>
</dbReference>
<feature type="chain" id="PRO_5039209893" evidence="6">
    <location>
        <begin position="29"/>
        <end position="677"/>
    </location>
</feature>
<evidence type="ECO:0000256" key="5">
    <source>
        <dbReference type="PROSITE-ProRule" id="PRU01240"/>
    </source>
</evidence>
<evidence type="ECO:0000256" key="4">
    <source>
        <dbReference type="ARBA" id="ARBA00022825"/>
    </source>
</evidence>
<sequence length="677" mass="75355">MRKFRKYTATALVAMMVAGMTMSGYQPADVSASQESEYIIVTKDKKSMKTVESKYNTMIDTQEQNRDFLKDENVLVSKMTAKEADIVNKDQKVVSVEKNTMVNASETESTTAAKEDQGTDSQWNLKSIHVDKAKDTATDEKVKVALLDSGIDYQEGLNVKERVNLIEDDNEFSPMFEDSSNHGTSIASLIVSNNGKVKGINKNVELYSARILDENKQAPISRVVEGIYWAIDKKVNIISISFGTNQYSEALKQAIDEANAKGILVIAAAGNQGENGTDNVEYPAAFENVVAVGSVDSKAEVSDFSSTGKEVDVVAPGEAVRATGAFGETMVTSGTSMAVPHVVGAASLLWQKDTSKSKDFIKDLLEESARNVGDKESYGNGLIDYEYAEKQYTKAEEQYEQGQDIELKDNTKTIKTYNNSSDENKVSGTWSAKGHQEYLTENNVNIPAMKDGAVYPDKDDSGVPGMTENPDFHGLYERRHSGNEEVNYLASYRFMIKIGNEYGKGKTYTSVSKADIPGLTDTSYSRIRSMMANLQKKSFFKNYSNANKKAFVFGVAMHTSTDTFAHSTYRYYNGTWYSITHAINEKKGQYKKNEADNSKFVPERFDMAYRAERNTLYRYQGKRSDVAVCHDFHAANDPDKYYPSNPAFKVKRISKYGTQVHLSDANVIAHFATINYN</sequence>
<dbReference type="AlphaFoldDB" id="A0A173SBE9"/>
<dbReference type="EMBL" id="CYXT01000006">
    <property type="protein sequence ID" value="CUM87663.1"/>
    <property type="molecule type" value="Genomic_DNA"/>
</dbReference>
<name>A0A173SBE9_ANAHA</name>
<dbReference type="GO" id="GO:0004252">
    <property type="term" value="F:serine-type endopeptidase activity"/>
    <property type="evidence" value="ECO:0007669"/>
    <property type="project" value="UniProtKB-UniRule"/>
</dbReference>